<feature type="region of interest" description="Disordered" evidence="2">
    <location>
        <begin position="1"/>
        <end position="30"/>
    </location>
</feature>
<evidence type="ECO:0000313" key="4">
    <source>
        <dbReference type="EMBL" id="CCO34335.1"/>
    </source>
</evidence>
<comment type="caution">
    <text evidence="4">The sequence shown here is derived from an EMBL/GenBank/DDBJ whole genome shotgun (WGS) entry which is preliminary data.</text>
</comment>
<protein>
    <recommendedName>
        <fullName evidence="3">Homeobox domain-containing protein</fullName>
    </recommendedName>
</protein>
<sequence>MPPKSKKRLAAERREAQKAENNNSSYVAPRYWPQDPTCGPYWDAFYENPYPSPDDYKILSDRLQMRSQTVKQWFEMARRFTHAPDQRSEDNVEEHTDTETEAPDDQDTRIEGTLYEHFYQRVSLQATKSQSTKRDRSNQSDKKPESDSPTPMPEPGYIVIDSSPEPEMAECVDLHSDFEHFSVDGRENQRKQSIDVIEPPLGKGEAVNTEAPDNSTAEDTNKESVNTSESKSMTLEAYRSALQLLETCMNELKIRTQIGAEDKDISSLTLSQAQAGTKPVESSINEEGPTLQAAENALVEPLETLEVDDEDQRDEPFSVALARHLNRLIKLEQKSKKPDIKRLIELTALSDYNNLRQLYIDTGKKSPGVLASNRVAEAKFTPTIQRPVYQYESWYARQLRAKSNHLQYDDETDQPLPLNLPPGQKQHYPIAHDECCFHANDRPGTIWVREGEQELRQKGCGRIIHVSDFVVEEHGRLALTPELIKANSNLPAGEKLEVTDARKIIEPGKNHDKWWDMDQLCAQVLNAIKIFERMYPGGIALFLFDQSSAHNAFADDALVANRMNVGPGGKNAKPMHETHIPMDNPSPELRGKVQSMVYPPGHADAGKLKGMRDVLDERGLLESLDRGARGHPVGLCAVCKQSEEA</sequence>
<feature type="compositionally biased region" description="Polar residues" evidence="2">
    <location>
        <begin position="211"/>
        <end position="232"/>
    </location>
</feature>
<dbReference type="SUPFAM" id="SSF46689">
    <property type="entry name" value="Homeodomain-like"/>
    <property type="match status" value="1"/>
</dbReference>
<name>M5C5G3_THACB</name>
<dbReference type="CDD" id="cd00086">
    <property type="entry name" value="homeodomain"/>
    <property type="match status" value="1"/>
</dbReference>
<dbReference type="EMBL" id="CAOJ01012929">
    <property type="protein sequence ID" value="CCO34335.1"/>
    <property type="molecule type" value="Genomic_DNA"/>
</dbReference>
<dbReference type="Proteomes" id="UP000012065">
    <property type="component" value="Unassembled WGS sequence"/>
</dbReference>
<organism evidence="4 5">
    <name type="scientific">Thanatephorus cucumeris (strain AG1-IB / isolate 7/3/14)</name>
    <name type="common">Lettuce bottom rot fungus</name>
    <name type="synonym">Rhizoctonia solani</name>
    <dbReference type="NCBI Taxonomy" id="1108050"/>
    <lineage>
        <taxon>Eukaryota</taxon>
        <taxon>Fungi</taxon>
        <taxon>Dikarya</taxon>
        <taxon>Basidiomycota</taxon>
        <taxon>Agaricomycotina</taxon>
        <taxon>Agaricomycetes</taxon>
        <taxon>Cantharellales</taxon>
        <taxon>Ceratobasidiaceae</taxon>
        <taxon>Rhizoctonia</taxon>
        <taxon>Rhizoctonia solani AG-1</taxon>
    </lineage>
</organism>
<feature type="DNA-binding region" description="Homeobox" evidence="1">
    <location>
        <begin position="47"/>
        <end position="80"/>
    </location>
</feature>
<reference evidence="4 5" key="1">
    <citation type="journal article" date="2013" name="J. Biotechnol.">
        <title>Establishment and interpretation of the genome sequence of the phytopathogenic fungus Rhizoctonia solani AG1-IB isolate 7/3/14.</title>
        <authorList>
            <person name="Wibberg D.W."/>
            <person name="Jelonek L.J."/>
            <person name="Rupp O.R."/>
            <person name="Hennig M.H."/>
            <person name="Eikmeyer F.E."/>
            <person name="Goesmann A.G."/>
            <person name="Hartmann A.H."/>
            <person name="Borriss R.B."/>
            <person name="Grosch R.G."/>
            <person name="Puehler A.P."/>
            <person name="Schlueter A.S."/>
        </authorList>
    </citation>
    <scope>NUCLEOTIDE SEQUENCE [LARGE SCALE GENOMIC DNA]</scope>
    <source>
        <strain evidence="5">AG1-IB / isolate 7/3/14</strain>
    </source>
</reference>
<dbReference type="Gene3D" id="1.10.10.60">
    <property type="entry name" value="Homeodomain-like"/>
    <property type="match status" value="1"/>
</dbReference>
<dbReference type="PROSITE" id="PS50071">
    <property type="entry name" value="HOMEOBOX_2"/>
    <property type="match status" value="1"/>
</dbReference>
<dbReference type="InterPro" id="IPR001356">
    <property type="entry name" value="HD"/>
</dbReference>
<feature type="compositionally biased region" description="Basic and acidic residues" evidence="2">
    <location>
        <begin position="9"/>
        <end position="18"/>
    </location>
</feature>
<feature type="compositionally biased region" description="Basic and acidic residues" evidence="2">
    <location>
        <begin position="81"/>
        <end position="98"/>
    </location>
</feature>
<evidence type="ECO:0000256" key="1">
    <source>
        <dbReference type="PROSITE-ProRule" id="PRU00108"/>
    </source>
</evidence>
<feature type="domain" description="Homeobox" evidence="3">
    <location>
        <begin position="45"/>
        <end position="79"/>
    </location>
</feature>
<keyword evidence="1" id="KW-0238">DNA-binding</keyword>
<dbReference type="PANTHER" id="PTHR35871">
    <property type="entry name" value="EXPRESSED PROTEIN"/>
    <property type="match status" value="1"/>
</dbReference>
<dbReference type="GO" id="GO:0005634">
    <property type="term" value="C:nucleus"/>
    <property type="evidence" value="ECO:0007669"/>
    <property type="project" value="UniProtKB-SubCell"/>
</dbReference>
<evidence type="ECO:0000256" key="2">
    <source>
        <dbReference type="SAM" id="MobiDB-lite"/>
    </source>
</evidence>
<feature type="region of interest" description="Disordered" evidence="2">
    <location>
        <begin position="184"/>
        <end position="232"/>
    </location>
</feature>
<dbReference type="HOGENOM" id="CLU_424637_0_0_1"/>
<dbReference type="GO" id="GO:0003677">
    <property type="term" value="F:DNA binding"/>
    <property type="evidence" value="ECO:0007669"/>
    <property type="project" value="UniProtKB-UniRule"/>
</dbReference>
<dbReference type="AlphaFoldDB" id="M5C5G3"/>
<feature type="compositionally biased region" description="Basic and acidic residues" evidence="2">
    <location>
        <begin position="132"/>
        <end position="146"/>
    </location>
</feature>
<keyword evidence="1" id="KW-0539">Nucleus</keyword>
<comment type="subcellular location">
    <subcellularLocation>
        <location evidence="1">Nucleus</location>
    </subcellularLocation>
</comment>
<accession>M5C5G3</accession>
<feature type="compositionally biased region" description="Basic and acidic residues" evidence="2">
    <location>
        <begin position="184"/>
        <end position="193"/>
    </location>
</feature>
<gene>
    <name evidence="4" type="ORF">BN14_08432</name>
</gene>
<keyword evidence="1" id="KW-0371">Homeobox</keyword>
<proteinExistence type="predicted"/>
<feature type="region of interest" description="Disordered" evidence="2">
    <location>
        <begin position="81"/>
        <end position="109"/>
    </location>
</feature>
<evidence type="ECO:0000259" key="3">
    <source>
        <dbReference type="PROSITE" id="PS50071"/>
    </source>
</evidence>
<evidence type="ECO:0000313" key="5">
    <source>
        <dbReference type="Proteomes" id="UP000012065"/>
    </source>
</evidence>
<feature type="region of interest" description="Disordered" evidence="2">
    <location>
        <begin position="121"/>
        <end position="161"/>
    </location>
</feature>
<dbReference type="InterPro" id="IPR009057">
    <property type="entry name" value="Homeodomain-like_sf"/>
</dbReference>
<dbReference type="PANTHER" id="PTHR35871:SF1">
    <property type="entry name" value="CXC1-LIKE CYSTEINE CLUSTER ASSOCIATED WITH KDZ TRANSPOSASES DOMAIN-CONTAINING PROTEIN"/>
    <property type="match status" value="1"/>
</dbReference>